<dbReference type="EMBL" id="HBED01003840">
    <property type="protein sequence ID" value="CAD8294197.1"/>
    <property type="molecule type" value="Transcribed_RNA"/>
</dbReference>
<name>A0A7R9VHF9_9STRA</name>
<organism evidence="2">
    <name type="scientific">Pseudictyota dubia</name>
    <dbReference type="NCBI Taxonomy" id="2749911"/>
    <lineage>
        <taxon>Eukaryota</taxon>
        <taxon>Sar</taxon>
        <taxon>Stramenopiles</taxon>
        <taxon>Ochrophyta</taxon>
        <taxon>Bacillariophyta</taxon>
        <taxon>Mediophyceae</taxon>
        <taxon>Biddulphiophycidae</taxon>
        <taxon>Eupodiscales</taxon>
        <taxon>Odontellaceae</taxon>
        <taxon>Pseudictyota</taxon>
    </lineage>
</organism>
<reference evidence="2" key="1">
    <citation type="submission" date="2021-01" db="EMBL/GenBank/DDBJ databases">
        <authorList>
            <person name="Corre E."/>
            <person name="Pelletier E."/>
            <person name="Niang G."/>
            <person name="Scheremetjew M."/>
            <person name="Finn R."/>
            <person name="Kale V."/>
            <person name="Holt S."/>
            <person name="Cochrane G."/>
            <person name="Meng A."/>
            <person name="Brown T."/>
            <person name="Cohen L."/>
        </authorList>
    </citation>
    <scope>NUCLEOTIDE SEQUENCE</scope>
    <source>
        <strain evidence="2">CCMP147</strain>
    </source>
</reference>
<proteinExistence type="predicted"/>
<feature type="region of interest" description="Disordered" evidence="1">
    <location>
        <begin position="1"/>
        <end position="34"/>
    </location>
</feature>
<sequence>MVTETIAQNDHYGVPHPVQQITPSPPPPAAHSAALQPQGVGVTAGLVTQPHAALVTAPLSVVPNMAQTHPGGLVAACKDTPFPQLHRHNSMPVTSTSSLNDPSRPTAYSMQSSHIKGVNGSHLVTPAALGMSNHNSPYTIPNGTVASSVGVGNLSDAERLLVAENAAYAVNNQFVSHYQHQTPAAGMGAGNMMHHYDHTEPLVRHVTPVVGGGCGYSRRYSDISNYVQEAAAQVPVHIPAQAAQYVDASSSMKLHAAQMLAGGYGQ</sequence>
<accession>A0A7R9VHF9</accession>
<protein>
    <submittedName>
        <fullName evidence="2">Uncharacterized protein</fullName>
    </submittedName>
</protein>
<gene>
    <name evidence="2" type="ORF">TDUB1175_LOCUS1831</name>
</gene>
<evidence type="ECO:0000256" key="1">
    <source>
        <dbReference type="SAM" id="MobiDB-lite"/>
    </source>
</evidence>
<evidence type="ECO:0000313" key="2">
    <source>
        <dbReference type="EMBL" id="CAD8294197.1"/>
    </source>
</evidence>
<dbReference type="AlphaFoldDB" id="A0A7R9VHF9"/>